<organism evidence="1 2">
    <name type="scientific">Pandoraea bronchicola</name>
    <dbReference type="NCBI Taxonomy" id="2508287"/>
    <lineage>
        <taxon>Bacteria</taxon>
        <taxon>Pseudomonadati</taxon>
        <taxon>Pseudomonadota</taxon>
        <taxon>Betaproteobacteria</taxon>
        <taxon>Burkholderiales</taxon>
        <taxon>Burkholderiaceae</taxon>
        <taxon>Pandoraea</taxon>
    </lineage>
</organism>
<protein>
    <submittedName>
        <fullName evidence="1">Uncharacterized protein</fullName>
    </submittedName>
</protein>
<dbReference type="AlphaFoldDB" id="A0A5E5BT47"/>
<name>A0A5E5BT47_9BURK</name>
<evidence type="ECO:0000313" key="2">
    <source>
        <dbReference type="Proteomes" id="UP000382040"/>
    </source>
</evidence>
<sequence>MKFLIAVLLIAALAIAYIGSSLKSDVNRASARANAITGLLR</sequence>
<evidence type="ECO:0000313" key="1">
    <source>
        <dbReference type="EMBL" id="VVE89481.1"/>
    </source>
</evidence>
<gene>
    <name evidence="1" type="ORF">PBR20603_03453</name>
</gene>
<dbReference type="Proteomes" id="UP000382040">
    <property type="component" value="Unassembled WGS sequence"/>
</dbReference>
<reference evidence="1 2" key="1">
    <citation type="submission" date="2019-08" db="EMBL/GenBank/DDBJ databases">
        <authorList>
            <person name="Peeters C."/>
        </authorList>
    </citation>
    <scope>NUCLEOTIDE SEQUENCE [LARGE SCALE GENOMIC DNA]</scope>
    <source>
        <strain evidence="1 2">LMG 20603</strain>
    </source>
</reference>
<keyword evidence="2" id="KW-1185">Reference proteome</keyword>
<dbReference type="EMBL" id="CABPST010000009">
    <property type="protein sequence ID" value="VVE89481.1"/>
    <property type="molecule type" value="Genomic_DNA"/>
</dbReference>
<proteinExistence type="predicted"/>
<dbReference type="RefSeq" id="WP_281356060.1">
    <property type="nucleotide sequence ID" value="NZ_CABPST010000009.1"/>
</dbReference>
<accession>A0A5E5BT47</accession>